<dbReference type="SUPFAM" id="SSF47616">
    <property type="entry name" value="GST C-terminal domain-like"/>
    <property type="match status" value="1"/>
</dbReference>
<proteinExistence type="predicted"/>
<accession>A0A076PLP9</accession>
<dbReference type="PROSITE" id="PS50405">
    <property type="entry name" value="GST_CTER"/>
    <property type="match status" value="1"/>
</dbReference>
<dbReference type="PANTHER" id="PTHR43968:SF6">
    <property type="entry name" value="GLUTATHIONE S-TRANSFERASE OMEGA"/>
    <property type="match status" value="1"/>
</dbReference>
<dbReference type="InterPro" id="IPR004045">
    <property type="entry name" value="Glutathione_S-Trfase_N"/>
</dbReference>
<keyword evidence="4" id="KW-0808">Transferase</keyword>
<dbReference type="KEGG" id="ctes:O987_01905"/>
<evidence type="ECO:0000256" key="1">
    <source>
        <dbReference type="SAM" id="MobiDB-lite"/>
    </source>
</evidence>
<feature type="region of interest" description="Disordered" evidence="1">
    <location>
        <begin position="198"/>
        <end position="219"/>
    </location>
</feature>
<dbReference type="SUPFAM" id="SSF52833">
    <property type="entry name" value="Thioredoxin-like"/>
    <property type="match status" value="1"/>
</dbReference>
<feature type="compositionally biased region" description="Basic and acidic residues" evidence="1">
    <location>
        <begin position="199"/>
        <end position="210"/>
    </location>
</feature>
<dbReference type="GO" id="GO:0016740">
    <property type="term" value="F:transferase activity"/>
    <property type="evidence" value="ECO:0007669"/>
    <property type="project" value="UniProtKB-KW"/>
</dbReference>
<dbReference type="EMBL" id="CP006704">
    <property type="protein sequence ID" value="AIJ44570.1"/>
    <property type="molecule type" value="Genomic_DNA"/>
</dbReference>
<dbReference type="AlphaFoldDB" id="A0A076PLP9"/>
<reference evidence="4 5" key="1">
    <citation type="journal article" date="2014" name="Genome Announc.">
        <title>Complete Genome Sequence of Polychlorinated Biphenyl Degrader Comamonas testosteroni TK102 (NBRC 109938).</title>
        <authorList>
            <person name="Fukuda K."/>
            <person name="Hosoyama A."/>
            <person name="Tsuchikane K."/>
            <person name="Ohji S."/>
            <person name="Yamazoe A."/>
            <person name="Fujita N."/>
            <person name="Shintani M."/>
            <person name="Kimbara K."/>
        </authorList>
    </citation>
    <scope>NUCLEOTIDE SEQUENCE [LARGE SCALE GENOMIC DNA]</scope>
    <source>
        <strain evidence="4">TK102</strain>
    </source>
</reference>
<dbReference type="InterPro" id="IPR036249">
    <property type="entry name" value="Thioredoxin-like_sf"/>
</dbReference>
<name>A0A076PLP9_COMTE</name>
<protein>
    <submittedName>
        <fullName evidence="4">Glutathione S-transferase</fullName>
    </submittedName>
</protein>
<evidence type="ECO:0000259" key="2">
    <source>
        <dbReference type="PROSITE" id="PS50404"/>
    </source>
</evidence>
<dbReference type="PROSITE" id="PS50404">
    <property type="entry name" value="GST_NTER"/>
    <property type="match status" value="1"/>
</dbReference>
<dbReference type="GO" id="GO:0005737">
    <property type="term" value="C:cytoplasm"/>
    <property type="evidence" value="ECO:0007669"/>
    <property type="project" value="TreeGrafter"/>
</dbReference>
<dbReference type="Pfam" id="PF13417">
    <property type="entry name" value="GST_N_3"/>
    <property type="match status" value="1"/>
</dbReference>
<evidence type="ECO:0000313" key="5">
    <source>
        <dbReference type="Proteomes" id="UP000028782"/>
    </source>
</evidence>
<dbReference type="HOGENOM" id="CLU_011226_9_3_4"/>
<dbReference type="InterPro" id="IPR050983">
    <property type="entry name" value="GST_Omega/HSP26"/>
</dbReference>
<dbReference type="Gene3D" id="1.20.1050.10">
    <property type="match status" value="1"/>
</dbReference>
<dbReference type="InterPro" id="IPR036282">
    <property type="entry name" value="Glutathione-S-Trfase_C_sf"/>
</dbReference>
<feature type="domain" description="GST C-terminal" evidence="3">
    <location>
        <begin position="80"/>
        <end position="217"/>
    </location>
</feature>
<dbReference type="Gene3D" id="3.40.30.10">
    <property type="entry name" value="Glutaredoxin"/>
    <property type="match status" value="1"/>
</dbReference>
<gene>
    <name evidence="4" type="ORF">O987_01905</name>
</gene>
<evidence type="ECO:0000259" key="3">
    <source>
        <dbReference type="PROSITE" id="PS50405"/>
    </source>
</evidence>
<sequence>MLTLCGFSASNYYNKVKLALMEKQIPFAEELAWLGSTNPEESPLGKVPYLRTQHGAISESDAIIEYVEALSSKVPLLPADPFAAAKVRELCVYLNLHLELVARNLYPQAFFGGKISDSTRDKTLEQLKKNIAAFAKLARFDTPFIAGDSFTLADCSAIVHLPLVSSASKILGGSDLLAELPVRDYLARMSERPTVQKVNTDRKSNTEELMARMQAKAAR</sequence>
<organism evidence="4 5">
    <name type="scientific">Comamonas testosteroni TK102</name>
    <dbReference type="NCBI Taxonomy" id="1392005"/>
    <lineage>
        <taxon>Bacteria</taxon>
        <taxon>Pseudomonadati</taxon>
        <taxon>Pseudomonadota</taxon>
        <taxon>Betaproteobacteria</taxon>
        <taxon>Burkholderiales</taxon>
        <taxon>Comamonadaceae</taxon>
        <taxon>Comamonas</taxon>
    </lineage>
</organism>
<evidence type="ECO:0000313" key="4">
    <source>
        <dbReference type="EMBL" id="AIJ44570.1"/>
    </source>
</evidence>
<dbReference type="CDD" id="cd00570">
    <property type="entry name" value="GST_N_family"/>
    <property type="match status" value="1"/>
</dbReference>
<dbReference type="RefSeq" id="WP_043370640.1">
    <property type="nucleotide sequence ID" value="NZ_CP006704.1"/>
</dbReference>
<dbReference type="InterPro" id="IPR010987">
    <property type="entry name" value="Glutathione-S-Trfase_C-like"/>
</dbReference>
<dbReference type="PANTHER" id="PTHR43968">
    <property type="match status" value="1"/>
</dbReference>
<dbReference type="Proteomes" id="UP000028782">
    <property type="component" value="Chromosome"/>
</dbReference>
<feature type="domain" description="GST N-terminal" evidence="2">
    <location>
        <begin position="1"/>
        <end position="75"/>
    </location>
</feature>
<dbReference type="Pfam" id="PF13410">
    <property type="entry name" value="GST_C_2"/>
    <property type="match status" value="1"/>
</dbReference>